<dbReference type="PROSITE" id="PS00455">
    <property type="entry name" value="AMP_BINDING"/>
    <property type="match status" value="2"/>
</dbReference>
<dbReference type="InterPro" id="IPR001242">
    <property type="entry name" value="Condensation_dom"/>
</dbReference>
<dbReference type="GO" id="GO:0043041">
    <property type="term" value="P:amino acid activation for nonribosomal peptide biosynthetic process"/>
    <property type="evidence" value="ECO:0007669"/>
    <property type="project" value="TreeGrafter"/>
</dbReference>
<dbReference type="PANTHER" id="PTHR45527">
    <property type="entry name" value="NONRIBOSOMAL PEPTIDE SYNTHETASE"/>
    <property type="match status" value="1"/>
</dbReference>
<dbReference type="GO" id="GO:0031177">
    <property type="term" value="F:phosphopantetheine binding"/>
    <property type="evidence" value="ECO:0007669"/>
    <property type="project" value="InterPro"/>
</dbReference>
<dbReference type="InterPro" id="IPR006162">
    <property type="entry name" value="Ppantetheine_attach_site"/>
</dbReference>
<dbReference type="CDD" id="cd19531">
    <property type="entry name" value="LCL_NRPS-like"/>
    <property type="match status" value="1"/>
</dbReference>
<dbReference type="InterPro" id="IPR020802">
    <property type="entry name" value="TesA-like"/>
</dbReference>
<dbReference type="InterPro" id="IPR000873">
    <property type="entry name" value="AMP-dep_synth/lig_dom"/>
</dbReference>
<dbReference type="Proteomes" id="UP000190037">
    <property type="component" value="Unassembled WGS sequence"/>
</dbReference>
<dbReference type="SUPFAM" id="SSF47336">
    <property type="entry name" value="ACP-like"/>
    <property type="match status" value="2"/>
</dbReference>
<dbReference type="InterPro" id="IPR029058">
    <property type="entry name" value="AB_hydrolase_fold"/>
</dbReference>
<dbReference type="Gene3D" id="3.30.300.30">
    <property type="match status" value="2"/>
</dbReference>
<dbReference type="Gene3D" id="1.10.1200.10">
    <property type="entry name" value="ACP-like"/>
    <property type="match status" value="2"/>
</dbReference>
<gene>
    <name evidence="6" type="ORF">B4N89_45420</name>
</gene>
<feature type="domain" description="Carrier" evidence="5">
    <location>
        <begin position="1599"/>
        <end position="1673"/>
    </location>
</feature>
<feature type="region of interest" description="Disordered" evidence="4">
    <location>
        <begin position="1579"/>
        <end position="1602"/>
    </location>
</feature>
<dbReference type="GO" id="GO:0008610">
    <property type="term" value="P:lipid biosynthetic process"/>
    <property type="evidence" value="ECO:0007669"/>
    <property type="project" value="UniProtKB-ARBA"/>
</dbReference>
<dbReference type="SUPFAM" id="SSF52777">
    <property type="entry name" value="CoA-dependent acyltransferases"/>
    <property type="match status" value="4"/>
</dbReference>
<protein>
    <recommendedName>
        <fullName evidence="5">Carrier domain-containing protein</fullName>
    </recommendedName>
</protein>
<dbReference type="Pfam" id="PF00668">
    <property type="entry name" value="Condensation"/>
    <property type="match status" value="2"/>
</dbReference>
<dbReference type="InterPro" id="IPR025110">
    <property type="entry name" value="AMP-bd_C"/>
</dbReference>
<dbReference type="InterPro" id="IPR020845">
    <property type="entry name" value="AMP-binding_CS"/>
</dbReference>
<dbReference type="Pfam" id="PF00550">
    <property type="entry name" value="PP-binding"/>
    <property type="match status" value="2"/>
</dbReference>
<dbReference type="InterPro" id="IPR045851">
    <property type="entry name" value="AMP-bd_C_sf"/>
</dbReference>
<dbReference type="NCBIfam" id="TIGR01733">
    <property type="entry name" value="AA-adenyl-dom"/>
    <property type="match status" value="1"/>
</dbReference>
<feature type="region of interest" description="Disordered" evidence="4">
    <location>
        <begin position="1840"/>
        <end position="1865"/>
    </location>
</feature>
<dbReference type="InterPro" id="IPR020806">
    <property type="entry name" value="PKS_PP-bd"/>
</dbReference>
<dbReference type="RefSeq" id="WP_078982576.1">
    <property type="nucleotide sequence ID" value="NZ_MWQN01000005.1"/>
</dbReference>
<dbReference type="PROSITE" id="PS50075">
    <property type="entry name" value="CARRIER"/>
    <property type="match status" value="2"/>
</dbReference>
<dbReference type="SUPFAM" id="SSF53474">
    <property type="entry name" value="alpha/beta-Hydrolases"/>
    <property type="match status" value="1"/>
</dbReference>
<dbReference type="SMART" id="SM00824">
    <property type="entry name" value="PKS_TE"/>
    <property type="match status" value="1"/>
</dbReference>
<dbReference type="Gene3D" id="3.30.559.30">
    <property type="entry name" value="Nonribosomal peptide synthetase, condensation domain"/>
    <property type="match status" value="2"/>
</dbReference>
<evidence type="ECO:0000256" key="1">
    <source>
        <dbReference type="ARBA" id="ARBA00001957"/>
    </source>
</evidence>
<name>A0A1T3NIR5_9ACTN</name>
<dbReference type="GO" id="GO:0003824">
    <property type="term" value="F:catalytic activity"/>
    <property type="evidence" value="ECO:0007669"/>
    <property type="project" value="InterPro"/>
</dbReference>
<dbReference type="InterPro" id="IPR023213">
    <property type="entry name" value="CAT-like_dom_sf"/>
</dbReference>
<keyword evidence="2" id="KW-0596">Phosphopantetheine</keyword>
<organism evidence="6 7">
    <name type="scientific">Embleya scabrispora</name>
    <dbReference type="NCBI Taxonomy" id="159449"/>
    <lineage>
        <taxon>Bacteria</taxon>
        <taxon>Bacillati</taxon>
        <taxon>Actinomycetota</taxon>
        <taxon>Actinomycetes</taxon>
        <taxon>Kitasatosporales</taxon>
        <taxon>Streptomycetaceae</taxon>
        <taxon>Embleya</taxon>
    </lineage>
</organism>
<evidence type="ECO:0000256" key="4">
    <source>
        <dbReference type="SAM" id="MobiDB-lite"/>
    </source>
</evidence>
<dbReference type="SMART" id="SM00823">
    <property type="entry name" value="PKS_PP"/>
    <property type="match status" value="2"/>
</dbReference>
<evidence type="ECO:0000259" key="5">
    <source>
        <dbReference type="PROSITE" id="PS50075"/>
    </source>
</evidence>
<dbReference type="Gene3D" id="3.40.50.1820">
    <property type="entry name" value="alpha/beta hydrolase"/>
    <property type="match status" value="1"/>
</dbReference>
<dbReference type="InterPro" id="IPR001031">
    <property type="entry name" value="Thioesterase"/>
</dbReference>
<dbReference type="OrthoDB" id="2472181at2"/>
<dbReference type="InterPro" id="IPR036736">
    <property type="entry name" value="ACP-like_sf"/>
</dbReference>
<evidence type="ECO:0000256" key="2">
    <source>
        <dbReference type="ARBA" id="ARBA00022450"/>
    </source>
</evidence>
<dbReference type="Gene3D" id="3.40.50.12780">
    <property type="entry name" value="N-terminal domain of ligase-like"/>
    <property type="match status" value="2"/>
</dbReference>
<feature type="region of interest" description="Disordered" evidence="4">
    <location>
        <begin position="604"/>
        <end position="623"/>
    </location>
</feature>
<comment type="caution">
    <text evidence="6">The sequence shown here is derived from an EMBL/GenBank/DDBJ whole genome shotgun (WGS) entry which is preliminary data.</text>
</comment>
<dbReference type="InterPro" id="IPR010071">
    <property type="entry name" value="AA_adenyl_dom"/>
</dbReference>
<dbReference type="Gene3D" id="3.30.559.10">
    <property type="entry name" value="Chloramphenicol acetyltransferase-like domain"/>
    <property type="match status" value="2"/>
</dbReference>
<dbReference type="InterPro" id="IPR009081">
    <property type="entry name" value="PP-bd_ACP"/>
</dbReference>
<accession>A0A1T3NIR5</accession>
<dbReference type="SUPFAM" id="SSF56801">
    <property type="entry name" value="Acetyl-CoA synthetase-like"/>
    <property type="match status" value="2"/>
</dbReference>
<proteinExistence type="predicted"/>
<feature type="compositionally biased region" description="Pro residues" evidence="4">
    <location>
        <begin position="1847"/>
        <end position="1860"/>
    </location>
</feature>
<dbReference type="CDD" id="cd05930">
    <property type="entry name" value="A_NRPS"/>
    <property type="match status" value="2"/>
</dbReference>
<dbReference type="GO" id="GO:0017000">
    <property type="term" value="P:antibiotic biosynthetic process"/>
    <property type="evidence" value="ECO:0007669"/>
    <property type="project" value="UniProtKB-ARBA"/>
</dbReference>
<dbReference type="GO" id="GO:0005737">
    <property type="term" value="C:cytoplasm"/>
    <property type="evidence" value="ECO:0007669"/>
    <property type="project" value="TreeGrafter"/>
</dbReference>
<dbReference type="Pfam" id="PF00501">
    <property type="entry name" value="AMP-binding"/>
    <property type="match status" value="2"/>
</dbReference>
<keyword evidence="3" id="KW-0597">Phosphoprotein</keyword>
<dbReference type="PANTHER" id="PTHR45527:SF1">
    <property type="entry name" value="FATTY ACID SYNTHASE"/>
    <property type="match status" value="1"/>
</dbReference>
<evidence type="ECO:0000256" key="3">
    <source>
        <dbReference type="ARBA" id="ARBA00022553"/>
    </source>
</evidence>
<dbReference type="InterPro" id="IPR042099">
    <property type="entry name" value="ANL_N_sf"/>
</dbReference>
<dbReference type="GO" id="GO:0044550">
    <property type="term" value="P:secondary metabolite biosynthetic process"/>
    <property type="evidence" value="ECO:0007669"/>
    <property type="project" value="TreeGrafter"/>
</dbReference>
<dbReference type="Pfam" id="PF13193">
    <property type="entry name" value="AMP-binding_C"/>
    <property type="match status" value="2"/>
</dbReference>
<feature type="compositionally biased region" description="Low complexity" evidence="4">
    <location>
        <begin position="604"/>
        <end position="613"/>
    </location>
</feature>
<feature type="domain" description="Carrier" evidence="5">
    <location>
        <begin position="530"/>
        <end position="604"/>
    </location>
</feature>
<reference evidence="6 7" key="1">
    <citation type="submission" date="2017-03" db="EMBL/GenBank/DDBJ databases">
        <title>Draft genome sequence of Streptomyces scabrisporus NF3, endophyte isolated from Amphipterygium adstringens.</title>
        <authorList>
            <person name="Vazquez M."/>
            <person name="Ceapa C.D."/>
            <person name="Rodriguez Luna D."/>
            <person name="Sanchez Esquivel S."/>
        </authorList>
    </citation>
    <scope>NUCLEOTIDE SEQUENCE [LARGE SCALE GENOMIC DNA]</scope>
    <source>
        <strain evidence="6 7">NF3</strain>
    </source>
</reference>
<evidence type="ECO:0000313" key="7">
    <source>
        <dbReference type="Proteomes" id="UP000190037"/>
    </source>
</evidence>
<dbReference type="STRING" id="159449.B4N89_45420"/>
<dbReference type="Pfam" id="PF00975">
    <property type="entry name" value="Thioesterase"/>
    <property type="match status" value="1"/>
</dbReference>
<sequence>MTAHTPVTAAELRRAPDLTAAFALACRRFPDRVAIRDDGIAITYRALADRVHILARALSPAHAPRPGGLPRLIATVLPNGIDLVCVMLAALEAGAAHLTLNPAAPDSYLRDVIARSGASVVVADADCAGRLRAGENRTRVAITTLAQLRADTHPRNTTSPMGDSDHPAYVVHTSGSTGEPKGVVVPHRALLASTAARLDAYGTPETIPLLHSPAFDVQTGTVYWALLTGATLVIAPAGLVDVPATLDLLHDHAITHLLYPASLYPVLLDHAARRSSAALRVVAIGSEAWSEEVAARHARVLPHTTLHNEYGPSETCVWTSQARIYDPHTRALAPMSIGRPVPGTAYHRLDRHLDPIEDPSVPAELYISGANLALGYLNRPDLTARCFVTLPDGRRAYRTGDLTVVDEHGDHVFVGRADRQVKINGHRIEPAHVENVLMSRPDIAQAHVIARTDGPDTTLLAYLVPAGIDPEVPFDTTGLRADVARCLPTHLRPHHYLVLANMPRTPTGKIDTRRLPAVETDPAPRVQDTEPAGRTHGAIVALVADLMGRRIAPDTSLIEAGASSLTLLRLAARIAATIGVDVPASALFAHPTIRAIADRAAAAPATTRPPLAAHPDDDKPSPLTAQQAQIHYLGHLAPDALAYTTQCALDLTGPLDPDVLAKTLTRIVARQEILRTTMHDTADGPVQVVHPPWTVPLDVVDLTAETPGRGRHRMLVSQRVLTRTPFDPAALPLVRWRLFRLGPDRWRLFQSEHHHVHDGWSATVLMREIRDVYAALTAGREPELAPLPVRYRDYARWQHAWTGTDDHCAQATYWHTALAGVPPHGPTFPPDRRRGDRQAFTGGCVRVDVPPATVIALDTACARHHTTRFAVFLTAFALLLHRHTAEDDLIIGSAFANRRHPQTADVLGMFVNALPLRLPVRDHDSVGDTIREITRRLWQAQDHQEYPLIDLIRRLDLPRDGVRNALFSLMFAFHDTPRPPFDIGDLHGELWIEHNGSAKNDMNIVCVPHPAPPGTDTRHDGVNVLWEYDRALYDETTVQCLAAEFLHLLEELPTRWDTRVDAVPHLGPDPVTRAVTAGRGPRSPLAHPDVPTGVDAARARTPHAPAVVCGDRVWTYNDLEDAVRTVERHLTAHHVAPGDVVALALGNTPEHVAACLAVQRLGAVFVAVDTTAPASRLHLLIRDADPACLVHTYDTAEHVASPTVARLNLDDPPAPNPEPIPDRTTRDPQEIAYLVYTSGSTGVPKAVAATRRNAAGAVHARLERYEQTPPTTLITLPTVFDVAPSATWWTLWLGGTVVLPGPGDDVRDPDTVLALVRAHQVTHLNLVASFHRHLLEALPDHAQTSLRVVAVGGEPCDPDTVRAHARRLPDAELHNEYGPTEATVWCTAATLHAPGRTPPARTTPVSIGTPIANHSAYVVDERLRPVPDGERGELCVGGVGVAAGYHRRPDATARRFVVPDGGPLRGVRLYRTGDRAHRNPDGTLELHGRLDDQVKIRGHRVEPGEIRAHLLTHPGVRDAHVGLDDHATTPRLTAWIAPDAGSVPAEPELRAHAAATLPLHMRPAAYVVVPELPRTATGKIDRTHLPRPCHNPQAATDASATTATERTLLDTWRTVLERRSLGIDDDFFDAGGDSLTAIRACTHARTRGLDLSVAQLLRVRTVRALAADFDRAPAHSSAPGLRRPAGTRIALTPIQEWFFAQDFAEPDHFNQARVFDVADRVDTATLLAALGHVIASHDAFRTGFIRHEGGWTAVLDDRVTPGEVVERDLHLDTELTAALEQMHTGLDLQRGPLWRLACFRDPTTGRRVLCVIAHHLVVDTVSWDIWRHHVDATHARLADPAGRLLDPPAPGPPTHAPPPPDPDDAAWWTRLAAAPNPPPPDGDRVPHGRLLHTAAELSPHATRHLTRPGNGITTLGLLLAALHRALTPQPDGTPLHLHLEGHGRGDLDHADAIIGWFTAQYPMLLDDEGHHRLTDTAAAFTRQLDAVPHGGTGYGRALHHREPTALRELLRALPPPTVTFNHHGRTTTGGDPTAALIPSIRPTGTAIGPRNVLPTAVHVSTAIHHDRLCLHITHDPTVLDRVAAEALKARFLAALEHAARVVTLTRATTATTPIRDRFLVHPIGGAVDAYLPLARVLGPRHLCHALPHDTGTDDPSIPALAAAYVRRVRHAQPHGPYTLTGWSFGAAVAYEMTRLLEFGGETVDVTLLDPPQPVGPHDPLPLAGHIARIIPGPGSDAVRRIIEDAFTRPDPHAVLLRLLLRHVPAGDDTCARERLSILVRNHQALDHWRPEGTVARLRIVRPHHGTATPTDDATWQARSRAAAEFHIVPGDHNSMLRPPHVAHLATVLRNASPR</sequence>
<dbReference type="EMBL" id="MWQN01000005">
    <property type="protein sequence ID" value="OPC76729.1"/>
    <property type="molecule type" value="Genomic_DNA"/>
</dbReference>
<evidence type="ECO:0000313" key="6">
    <source>
        <dbReference type="EMBL" id="OPC76729.1"/>
    </source>
</evidence>
<dbReference type="PROSITE" id="PS00012">
    <property type="entry name" value="PHOSPHOPANTETHEINE"/>
    <property type="match status" value="2"/>
</dbReference>
<keyword evidence="7" id="KW-1185">Reference proteome</keyword>
<comment type="cofactor">
    <cofactor evidence="1">
        <name>pantetheine 4'-phosphate</name>
        <dbReference type="ChEBI" id="CHEBI:47942"/>
    </cofactor>
</comment>